<keyword evidence="3" id="KW-1185">Reference proteome</keyword>
<organism evidence="2 3">
    <name type="scientific">Peronospora destructor</name>
    <dbReference type="NCBI Taxonomy" id="86335"/>
    <lineage>
        <taxon>Eukaryota</taxon>
        <taxon>Sar</taxon>
        <taxon>Stramenopiles</taxon>
        <taxon>Oomycota</taxon>
        <taxon>Peronosporomycetes</taxon>
        <taxon>Peronosporales</taxon>
        <taxon>Peronosporaceae</taxon>
        <taxon>Peronospora</taxon>
    </lineage>
</organism>
<proteinExistence type="predicted"/>
<reference evidence="2" key="1">
    <citation type="submission" date="2022-12" db="EMBL/GenBank/DDBJ databases">
        <authorList>
            <person name="Webb A."/>
        </authorList>
    </citation>
    <scope>NUCLEOTIDE SEQUENCE</scope>
    <source>
        <strain evidence="2">Pd1</strain>
    </source>
</reference>
<dbReference type="AlphaFoldDB" id="A0AAV0TRD8"/>
<dbReference type="EMBL" id="CANTFM010000584">
    <property type="protein sequence ID" value="CAI5725776.1"/>
    <property type="molecule type" value="Genomic_DNA"/>
</dbReference>
<comment type="caution">
    <text evidence="2">The sequence shown here is derived from an EMBL/GenBank/DDBJ whole genome shotgun (WGS) entry which is preliminary data.</text>
</comment>
<protein>
    <submittedName>
        <fullName evidence="2">Uncharacterized protein</fullName>
    </submittedName>
</protein>
<evidence type="ECO:0000313" key="2">
    <source>
        <dbReference type="EMBL" id="CAI5725776.1"/>
    </source>
</evidence>
<name>A0AAV0TRD8_9STRA</name>
<feature type="region of interest" description="Disordered" evidence="1">
    <location>
        <begin position="107"/>
        <end position="174"/>
    </location>
</feature>
<feature type="compositionally biased region" description="Polar residues" evidence="1">
    <location>
        <begin position="1"/>
        <end position="15"/>
    </location>
</feature>
<gene>
    <name evidence="2" type="ORF">PDE001_LOCUS3428</name>
</gene>
<accession>A0AAV0TRD8</accession>
<evidence type="ECO:0000313" key="3">
    <source>
        <dbReference type="Proteomes" id="UP001162029"/>
    </source>
</evidence>
<dbReference type="Proteomes" id="UP001162029">
    <property type="component" value="Unassembled WGS sequence"/>
</dbReference>
<feature type="compositionally biased region" description="Pro residues" evidence="1">
    <location>
        <begin position="139"/>
        <end position="148"/>
    </location>
</feature>
<sequence length="259" mass="28804">MSPSTETTDDNNTAQAPPKNSHERAASEPTVVIPPHAHARSAETDAMQKVLEMLSKMDDRMKKMELSQERIDEDERMRGAVDSGMFSSMLGADFAGKLHRDALDFSDVRSHQVPRPATDRLDGSRPRQQQRTPHQLSQPPSPLPPYQPMPQHQASPAAPMQAPAPTQFRTPDARQRKLAIRKFDGTEVYVGLGSGFFDWGKTFWRQVDIVQESCGFLWNENVKTDVLGQYLTRQSAISASRLTVVGRATDSAVRDAAHA</sequence>
<evidence type="ECO:0000256" key="1">
    <source>
        <dbReference type="SAM" id="MobiDB-lite"/>
    </source>
</evidence>
<feature type="region of interest" description="Disordered" evidence="1">
    <location>
        <begin position="1"/>
        <end position="46"/>
    </location>
</feature>
<feature type="compositionally biased region" description="Low complexity" evidence="1">
    <location>
        <begin position="149"/>
        <end position="167"/>
    </location>
</feature>